<evidence type="ECO:0000313" key="3">
    <source>
        <dbReference type="EMBL" id="KAJ9586192.1"/>
    </source>
</evidence>
<feature type="domain" description="Fatty acyl-CoA reductase C-terminal" evidence="2">
    <location>
        <begin position="60"/>
        <end position="152"/>
    </location>
</feature>
<keyword evidence="4" id="KW-1185">Reference proteome</keyword>
<comment type="caution">
    <text evidence="3">The sequence shown here is derived from an EMBL/GenBank/DDBJ whole genome shotgun (WGS) entry which is preliminary data.</text>
</comment>
<gene>
    <name evidence="3" type="ORF">L9F63_020166</name>
</gene>
<evidence type="ECO:0000256" key="1">
    <source>
        <dbReference type="SAM" id="Phobius"/>
    </source>
</evidence>
<feature type="transmembrane region" description="Helical" evidence="1">
    <location>
        <begin position="51"/>
        <end position="75"/>
    </location>
</feature>
<feature type="non-terminal residue" evidence="3">
    <location>
        <position position="1"/>
    </location>
</feature>
<keyword evidence="1" id="KW-1133">Transmembrane helix</keyword>
<reference evidence="3" key="1">
    <citation type="journal article" date="2023" name="IScience">
        <title>Live-bearing cockroach genome reveals convergent evolutionary mechanisms linked to viviparity in insects and beyond.</title>
        <authorList>
            <person name="Fouks B."/>
            <person name="Harrison M.C."/>
            <person name="Mikhailova A.A."/>
            <person name="Marchal E."/>
            <person name="English S."/>
            <person name="Carruthers M."/>
            <person name="Jennings E.C."/>
            <person name="Chiamaka E.L."/>
            <person name="Frigard R.A."/>
            <person name="Pippel M."/>
            <person name="Attardo G.M."/>
            <person name="Benoit J.B."/>
            <person name="Bornberg-Bauer E."/>
            <person name="Tobe S.S."/>
        </authorList>
    </citation>
    <scope>NUCLEOTIDE SEQUENCE</scope>
    <source>
        <strain evidence="3">Stay&amp;Tobe</strain>
    </source>
</reference>
<dbReference type="EMBL" id="JASPKZ010007188">
    <property type="protein sequence ID" value="KAJ9586192.1"/>
    <property type="molecule type" value="Genomic_DNA"/>
</dbReference>
<dbReference type="Proteomes" id="UP001233999">
    <property type="component" value="Unassembled WGS sequence"/>
</dbReference>
<dbReference type="Pfam" id="PF03015">
    <property type="entry name" value="Sterile"/>
    <property type="match status" value="1"/>
</dbReference>
<keyword evidence="1" id="KW-0472">Membrane</keyword>
<dbReference type="GO" id="GO:0035336">
    <property type="term" value="P:long-chain fatty-acyl-CoA metabolic process"/>
    <property type="evidence" value="ECO:0007669"/>
    <property type="project" value="TreeGrafter"/>
</dbReference>
<dbReference type="PANTHER" id="PTHR11011:SF12">
    <property type="entry name" value="FATTY ACYL-COA REDUCTASE"/>
    <property type="match status" value="1"/>
</dbReference>
<dbReference type="InterPro" id="IPR033640">
    <property type="entry name" value="FAR_C"/>
</dbReference>
<proteinExistence type="predicted"/>
<dbReference type="InterPro" id="IPR026055">
    <property type="entry name" value="FAR"/>
</dbReference>
<accession>A0AAD7ZT59</accession>
<evidence type="ECO:0000259" key="2">
    <source>
        <dbReference type="Pfam" id="PF03015"/>
    </source>
</evidence>
<keyword evidence="1" id="KW-0812">Transmembrane</keyword>
<feature type="transmembrane region" description="Helical" evidence="1">
    <location>
        <begin position="165"/>
        <end position="187"/>
    </location>
</feature>
<name>A0AAD7ZT59_DIPPU</name>
<dbReference type="PANTHER" id="PTHR11011">
    <property type="entry name" value="MALE STERILITY PROTEIN 2-RELATED"/>
    <property type="match status" value="1"/>
</dbReference>
<sequence>SKDVPVYNVTSGDVKRVKWIEVLNLGRKMVYENPFEYTVWYPDGDATTNMLAHYFCVIFFHYLPAYLIDFLFLLARQKRFMVRLQNRITTGLEALQYFTMHSWRFKNERSLGIGKILTAEDRNIFYTDNVDLDIEKYILNCILGARVYCMKEPLTSLPSARRHLFIMYCLHCLVRFLFYGFLIWLLVQNVESTKAFLDYPVNFLQKIPIIGDILSNESKNV</sequence>
<organism evidence="3 4">
    <name type="scientific">Diploptera punctata</name>
    <name type="common">Pacific beetle cockroach</name>
    <dbReference type="NCBI Taxonomy" id="6984"/>
    <lineage>
        <taxon>Eukaryota</taxon>
        <taxon>Metazoa</taxon>
        <taxon>Ecdysozoa</taxon>
        <taxon>Arthropoda</taxon>
        <taxon>Hexapoda</taxon>
        <taxon>Insecta</taxon>
        <taxon>Pterygota</taxon>
        <taxon>Neoptera</taxon>
        <taxon>Polyneoptera</taxon>
        <taxon>Dictyoptera</taxon>
        <taxon>Blattodea</taxon>
        <taxon>Blaberoidea</taxon>
        <taxon>Blaberidae</taxon>
        <taxon>Diplopterinae</taxon>
        <taxon>Diploptera</taxon>
    </lineage>
</organism>
<protein>
    <recommendedName>
        <fullName evidence="2">Fatty acyl-CoA reductase C-terminal domain-containing protein</fullName>
    </recommendedName>
</protein>
<dbReference type="GO" id="GO:0005777">
    <property type="term" value="C:peroxisome"/>
    <property type="evidence" value="ECO:0007669"/>
    <property type="project" value="TreeGrafter"/>
</dbReference>
<dbReference type="CDD" id="cd09071">
    <property type="entry name" value="FAR_C"/>
    <property type="match status" value="1"/>
</dbReference>
<evidence type="ECO:0000313" key="4">
    <source>
        <dbReference type="Proteomes" id="UP001233999"/>
    </source>
</evidence>
<dbReference type="AlphaFoldDB" id="A0AAD7ZT59"/>
<reference evidence="3" key="2">
    <citation type="submission" date="2023-05" db="EMBL/GenBank/DDBJ databases">
        <authorList>
            <person name="Fouks B."/>
        </authorList>
    </citation>
    <scope>NUCLEOTIDE SEQUENCE</scope>
    <source>
        <strain evidence="3">Stay&amp;Tobe</strain>
        <tissue evidence="3">Testes</tissue>
    </source>
</reference>
<dbReference type="GO" id="GO:0080019">
    <property type="term" value="F:alcohol-forming very long-chain fatty acyl-CoA reductase activity"/>
    <property type="evidence" value="ECO:0007669"/>
    <property type="project" value="InterPro"/>
</dbReference>